<reference evidence="2" key="1">
    <citation type="submission" date="2019-05" db="EMBL/GenBank/DDBJ databases">
        <title>Annotation for the trematode Fasciolopsis buski.</title>
        <authorList>
            <person name="Choi Y.-J."/>
        </authorList>
    </citation>
    <scope>NUCLEOTIDE SEQUENCE</scope>
    <source>
        <strain evidence="2">HT</strain>
        <tissue evidence="2">Whole worm</tissue>
    </source>
</reference>
<evidence type="ECO:0000313" key="2">
    <source>
        <dbReference type="EMBL" id="KAA0189817.1"/>
    </source>
</evidence>
<dbReference type="InterPro" id="IPR040441">
    <property type="entry name" value="CFA20/CFAP20DC"/>
</dbReference>
<name>A0A8E0VI94_9TREM</name>
<keyword evidence="2" id="KW-0966">Cell projection</keyword>
<feature type="domain" description="CFA20" evidence="1">
    <location>
        <begin position="1"/>
        <end position="29"/>
    </location>
</feature>
<accession>A0A8E0VI94</accession>
<dbReference type="InterPro" id="IPR007714">
    <property type="entry name" value="CFA20_dom"/>
</dbReference>
<gene>
    <name evidence="2" type="ORF">FBUS_11851</name>
</gene>
<evidence type="ECO:0000313" key="3">
    <source>
        <dbReference type="Proteomes" id="UP000728185"/>
    </source>
</evidence>
<dbReference type="PANTHER" id="PTHR12458">
    <property type="entry name" value="ORF PROTEIN"/>
    <property type="match status" value="1"/>
</dbReference>
<keyword evidence="2" id="KW-0969">Cilium</keyword>
<keyword evidence="3" id="KW-1185">Reference proteome</keyword>
<comment type="caution">
    <text evidence="2">The sequence shown here is derived from an EMBL/GenBank/DDBJ whole genome shotgun (WGS) entry which is preliminary data.</text>
</comment>
<dbReference type="EMBL" id="LUCM01007511">
    <property type="protein sequence ID" value="KAA0189817.1"/>
    <property type="molecule type" value="Genomic_DNA"/>
</dbReference>
<protein>
    <submittedName>
        <fullName evidence="2">Cilia- and flagella-associated protein 20</fullName>
    </submittedName>
</protein>
<organism evidence="2 3">
    <name type="scientific">Fasciolopsis buskii</name>
    <dbReference type="NCBI Taxonomy" id="27845"/>
    <lineage>
        <taxon>Eukaryota</taxon>
        <taxon>Metazoa</taxon>
        <taxon>Spiralia</taxon>
        <taxon>Lophotrochozoa</taxon>
        <taxon>Platyhelminthes</taxon>
        <taxon>Trematoda</taxon>
        <taxon>Digenea</taxon>
        <taxon>Plagiorchiida</taxon>
        <taxon>Echinostomata</taxon>
        <taxon>Echinostomatoidea</taxon>
        <taxon>Fasciolidae</taxon>
        <taxon>Fasciolopsis</taxon>
    </lineage>
</organism>
<dbReference type="Pfam" id="PF05018">
    <property type="entry name" value="CFA20_dom"/>
    <property type="match status" value="1"/>
</dbReference>
<proteinExistence type="predicted"/>
<keyword evidence="2" id="KW-0282">Flagellum</keyword>
<dbReference type="Proteomes" id="UP000728185">
    <property type="component" value="Unassembled WGS sequence"/>
</dbReference>
<evidence type="ECO:0000259" key="1">
    <source>
        <dbReference type="Pfam" id="PF05018"/>
    </source>
</evidence>
<dbReference type="AlphaFoldDB" id="A0A8E0VI94"/>
<feature type="non-terminal residue" evidence="2">
    <location>
        <position position="1"/>
    </location>
</feature>
<sequence length="46" mass="5484">IHANCRLRRVYFCDRVYTEEELPKEYKLYLPIRAHSSARSLTGTAR</sequence>